<evidence type="ECO:0000313" key="1">
    <source>
        <dbReference type="EMBL" id="CAE7486919.1"/>
    </source>
</evidence>
<accession>A0A812SPS8</accession>
<comment type="caution">
    <text evidence="1">The sequence shown here is derived from an EMBL/GenBank/DDBJ whole genome shotgun (WGS) entry which is preliminary data.</text>
</comment>
<sequence length="142" mass="16402">MIERLLMLNETAGQNPSLLQHEEVQAVQRSRERLVELGCPSPHPEEMDLDIWLQREVNSNTGQPIVFYVNLDTRQFVASSFTPRLDTTWTPSAPHIDIRTLLLEVDRLTRGVRGSDSLPSGFQRFEVEGMEARQQRDRKFLL</sequence>
<keyword evidence="2" id="KW-1185">Reference proteome</keyword>
<protein>
    <submittedName>
        <fullName evidence="1">Uncharacterized protein</fullName>
    </submittedName>
</protein>
<dbReference type="AlphaFoldDB" id="A0A812SPS8"/>
<proteinExistence type="predicted"/>
<dbReference type="Proteomes" id="UP000649617">
    <property type="component" value="Unassembled WGS sequence"/>
</dbReference>
<dbReference type="EMBL" id="CAJNIZ010025780">
    <property type="protein sequence ID" value="CAE7486919.1"/>
    <property type="molecule type" value="Genomic_DNA"/>
</dbReference>
<reference evidence="1" key="1">
    <citation type="submission" date="2021-02" db="EMBL/GenBank/DDBJ databases">
        <authorList>
            <person name="Dougan E. K."/>
            <person name="Rhodes N."/>
            <person name="Thang M."/>
            <person name="Chan C."/>
        </authorList>
    </citation>
    <scope>NUCLEOTIDE SEQUENCE</scope>
</reference>
<gene>
    <name evidence="1" type="ORF">SPIL2461_LOCUS12501</name>
</gene>
<name>A0A812SPS8_SYMPI</name>
<organism evidence="1 2">
    <name type="scientific">Symbiodinium pilosum</name>
    <name type="common">Dinoflagellate</name>
    <dbReference type="NCBI Taxonomy" id="2952"/>
    <lineage>
        <taxon>Eukaryota</taxon>
        <taxon>Sar</taxon>
        <taxon>Alveolata</taxon>
        <taxon>Dinophyceae</taxon>
        <taxon>Suessiales</taxon>
        <taxon>Symbiodiniaceae</taxon>
        <taxon>Symbiodinium</taxon>
    </lineage>
</organism>
<evidence type="ECO:0000313" key="2">
    <source>
        <dbReference type="Proteomes" id="UP000649617"/>
    </source>
</evidence>